<comment type="caution">
    <text evidence="5">The sequence shown here is derived from an EMBL/GenBank/DDBJ whole genome shotgun (WGS) entry which is preliminary data.</text>
</comment>
<dbReference type="FunCoup" id="A0A1Y2FWB9">
    <property type="interactions" value="53"/>
</dbReference>
<gene>
    <name evidence="5" type="ORF">BCR35DRAFT_320876</name>
</gene>
<dbReference type="EMBL" id="MCGR01000011">
    <property type="protein sequence ID" value="ORY88284.1"/>
    <property type="molecule type" value="Genomic_DNA"/>
</dbReference>
<evidence type="ECO:0000256" key="1">
    <source>
        <dbReference type="ARBA" id="ARBA00023002"/>
    </source>
</evidence>
<name>A0A1Y2FWB9_9BASI</name>
<dbReference type="CDD" id="cd05227">
    <property type="entry name" value="AR_SDR_e"/>
    <property type="match status" value="1"/>
</dbReference>
<dbReference type="STRING" id="106004.A0A1Y2FWB9"/>
<dbReference type="InterPro" id="IPR050425">
    <property type="entry name" value="NAD(P)_dehydrat-like"/>
</dbReference>
<keyword evidence="6" id="KW-1185">Reference proteome</keyword>
<feature type="domain" description="3-beta hydroxysteroid dehydrogenase/isomerase" evidence="4">
    <location>
        <begin position="68"/>
        <end position="311"/>
    </location>
</feature>
<evidence type="ECO:0000313" key="5">
    <source>
        <dbReference type="EMBL" id="ORY88284.1"/>
    </source>
</evidence>
<sequence length="400" mass="44312">MQRRQIVFRRSLQGRGKGGRESITSEFSHPRGIQRRFPRADCLSLSISSLLFALHHPTMSTTTNDLVLVSGASGFLGTSVCLAYLEKGFRVRGTVRSQEKGDAWVQKHPQWKDKIEFVIVKDVAGANAFDEAVKGVTIVAHTASPFHYDVKDNEKDMLQPAIEGTRQMMQACKKEASVKRVVVTSSFAAVLDMARLPAIGTTYSDDVWNPATYDEAKKSDNPAFVYCASKTLAEHAAWDFVKTEKPSFALTTVQPPLILGPPSQVIESMKSLNTSAGAVWSVIDADKLPATSFPVFTDVRDVAEIHVLATTEEVAKGQRYLSIAGHFDNSQIAEVIARHFPEQKHRLPKVDKVEVPEHFATDSSKVEKQLGIKWIPFEQSIVDTAKSLFALEAQLKEQQK</sequence>
<dbReference type="InterPro" id="IPR036291">
    <property type="entry name" value="NAD(P)-bd_dom_sf"/>
</dbReference>
<accession>A0A1Y2FWB9</accession>
<protein>
    <recommendedName>
        <fullName evidence="4">3-beta hydroxysteroid dehydrogenase/isomerase domain-containing protein</fullName>
    </recommendedName>
</protein>
<dbReference type="GO" id="GO:0006694">
    <property type="term" value="P:steroid biosynthetic process"/>
    <property type="evidence" value="ECO:0007669"/>
    <property type="project" value="InterPro"/>
</dbReference>
<dbReference type="Pfam" id="PF01073">
    <property type="entry name" value="3Beta_HSD"/>
    <property type="match status" value="1"/>
</dbReference>
<dbReference type="OrthoDB" id="2735536at2759"/>
<dbReference type="PANTHER" id="PTHR10366">
    <property type="entry name" value="NAD DEPENDENT EPIMERASE/DEHYDRATASE"/>
    <property type="match status" value="1"/>
</dbReference>
<dbReference type="SUPFAM" id="SSF51735">
    <property type="entry name" value="NAD(P)-binding Rossmann-fold domains"/>
    <property type="match status" value="1"/>
</dbReference>
<reference evidence="5 6" key="1">
    <citation type="submission" date="2016-07" db="EMBL/GenBank/DDBJ databases">
        <title>Pervasive Adenine N6-methylation of Active Genes in Fungi.</title>
        <authorList>
            <consortium name="DOE Joint Genome Institute"/>
            <person name="Mondo S.J."/>
            <person name="Dannebaum R.O."/>
            <person name="Kuo R.C."/>
            <person name="Labutti K."/>
            <person name="Haridas S."/>
            <person name="Kuo A."/>
            <person name="Salamov A."/>
            <person name="Ahrendt S.R."/>
            <person name="Lipzen A."/>
            <person name="Sullivan W."/>
            <person name="Andreopoulos W.B."/>
            <person name="Clum A."/>
            <person name="Lindquist E."/>
            <person name="Daum C."/>
            <person name="Ramamoorthy G.K."/>
            <person name="Gryganskyi A."/>
            <person name="Culley D."/>
            <person name="Magnuson J.K."/>
            <person name="James T.Y."/>
            <person name="O'Malley M.A."/>
            <person name="Stajich J.E."/>
            <person name="Spatafora J.W."/>
            <person name="Visel A."/>
            <person name="Grigoriev I.V."/>
        </authorList>
    </citation>
    <scope>NUCLEOTIDE SEQUENCE [LARGE SCALE GENOMIC DNA]</scope>
    <source>
        <strain evidence="5 6">62-1032</strain>
    </source>
</reference>
<dbReference type="Proteomes" id="UP000193467">
    <property type="component" value="Unassembled WGS sequence"/>
</dbReference>
<comment type="similarity">
    <text evidence="2">Belongs to the NAD(P)-dependent epimerase/dehydratase family. Dihydroflavonol-4-reductase subfamily.</text>
</comment>
<feature type="region of interest" description="Disordered" evidence="3">
    <location>
        <begin position="11"/>
        <end position="30"/>
    </location>
</feature>
<evidence type="ECO:0000256" key="2">
    <source>
        <dbReference type="ARBA" id="ARBA00023445"/>
    </source>
</evidence>
<dbReference type="GO" id="GO:0016616">
    <property type="term" value="F:oxidoreductase activity, acting on the CH-OH group of donors, NAD or NADP as acceptor"/>
    <property type="evidence" value="ECO:0007669"/>
    <property type="project" value="InterPro"/>
</dbReference>
<evidence type="ECO:0000259" key="4">
    <source>
        <dbReference type="Pfam" id="PF01073"/>
    </source>
</evidence>
<proteinExistence type="inferred from homology"/>
<dbReference type="InParanoid" id="A0A1Y2FWB9"/>
<evidence type="ECO:0000256" key="3">
    <source>
        <dbReference type="SAM" id="MobiDB-lite"/>
    </source>
</evidence>
<dbReference type="Gene3D" id="3.40.50.720">
    <property type="entry name" value="NAD(P)-binding Rossmann-like Domain"/>
    <property type="match status" value="1"/>
</dbReference>
<organism evidence="5 6">
    <name type="scientific">Leucosporidium creatinivorum</name>
    <dbReference type="NCBI Taxonomy" id="106004"/>
    <lineage>
        <taxon>Eukaryota</taxon>
        <taxon>Fungi</taxon>
        <taxon>Dikarya</taxon>
        <taxon>Basidiomycota</taxon>
        <taxon>Pucciniomycotina</taxon>
        <taxon>Microbotryomycetes</taxon>
        <taxon>Leucosporidiales</taxon>
        <taxon>Leucosporidium</taxon>
    </lineage>
</organism>
<dbReference type="AlphaFoldDB" id="A0A1Y2FWB9"/>
<evidence type="ECO:0000313" key="6">
    <source>
        <dbReference type="Proteomes" id="UP000193467"/>
    </source>
</evidence>
<dbReference type="InterPro" id="IPR002225">
    <property type="entry name" value="3Beta_OHSteriod_DH/Estase"/>
</dbReference>
<dbReference type="PANTHER" id="PTHR10366:SF564">
    <property type="entry name" value="STEROL-4-ALPHA-CARBOXYLATE 3-DEHYDROGENASE, DECARBOXYLATING"/>
    <property type="match status" value="1"/>
</dbReference>
<keyword evidence="1" id="KW-0560">Oxidoreductase</keyword>